<dbReference type="AlphaFoldDB" id="U5W7J0"/>
<dbReference type="EMBL" id="CP006272">
    <property type="protein sequence ID" value="AGZ43965.1"/>
    <property type="molecule type" value="Genomic_DNA"/>
</dbReference>
<accession>U5W7J0</accession>
<keyword evidence="4" id="KW-1185">Reference proteome</keyword>
<dbReference type="STRING" id="1246995.AFR_28520"/>
<comment type="similarity">
    <text evidence="1">Belongs to the AHA1 family.</text>
</comment>
<dbReference type="Proteomes" id="UP000017746">
    <property type="component" value="Chromosome"/>
</dbReference>
<feature type="domain" description="Activator of Hsp90 ATPase homologue 1/2-like C-terminal" evidence="2">
    <location>
        <begin position="22"/>
        <end position="149"/>
    </location>
</feature>
<dbReference type="InterPro" id="IPR013538">
    <property type="entry name" value="ASHA1/2-like_C"/>
</dbReference>
<gene>
    <name evidence="3" type="ORF">AFR_28520</name>
</gene>
<evidence type="ECO:0000256" key="1">
    <source>
        <dbReference type="ARBA" id="ARBA00006817"/>
    </source>
</evidence>
<dbReference type="OrthoDB" id="5185819at2"/>
<evidence type="ECO:0000259" key="2">
    <source>
        <dbReference type="Pfam" id="PF08327"/>
    </source>
</evidence>
<dbReference type="Gene3D" id="3.30.530.20">
    <property type="match status" value="1"/>
</dbReference>
<dbReference type="Pfam" id="PF08327">
    <property type="entry name" value="AHSA1"/>
    <property type="match status" value="1"/>
</dbReference>
<proteinExistence type="inferred from homology"/>
<reference evidence="3 4" key="1">
    <citation type="journal article" date="2014" name="J. Biotechnol.">
        <title>Complete genome sequence of the actinobacterium Actinoplanes friuliensis HAG 010964, producer of the lipopeptide antibiotic friulimycin.</title>
        <authorList>
            <person name="Ruckert C."/>
            <person name="Szczepanowski R."/>
            <person name="Albersmeier A."/>
            <person name="Goesmann A."/>
            <person name="Fischer N."/>
            <person name="Steinkamper A."/>
            <person name="Puhler A."/>
            <person name="Biener R."/>
            <person name="Schwartz D."/>
            <person name="Kalinowski J."/>
        </authorList>
    </citation>
    <scope>NUCLEOTIDE SEQUENCE [LARGE SCALE GENOMIC DNA]</scope>
    <source>
        <strain evidence="3 4">DSM 7358</strain>
    </source>
</reference>
<name>U5W7J0_9ACTN</name>
<dbReference type="PATRIC" id="fig|1246995.3.peg.5782"/>
<organism evidence="3 4">
    <name type="scientific">Actinoplanes friuliensis DSM 7358</name>
    <dbReference type="NCBI Taxonomy" id="1246995"/>
    <lineage>
        <taxon>Bacteria</taxon>
        <taxon>Bacillati</taxon>
        <taxon>Actinomycetota</taxon>
        <taxon>Actinomycetes</taxon>
        <taxon>Micromonosporales</taxon>
        <taxon>Micromonosporaceae</taxon>
        <taxon>Actinoplanes</taxon>
    </lineage>
</organism>
<dbReference type="RefSeq" id="WP_023560302.1">
    <property type="nucleotide sequence ID" value="NC_022657.1"/>
</dbReference>
<evidence type="ECO:0000313" key="3">
    <source>
        <dbReference type="EMBL" id="AGZ43965.1"/>
    </source>
</evidence>
<dbReference type="eggNOG" id="COG3832">
    <property type="taxonomic scope" value="Bacteria"/>
</dbReference>
<dbReference type="SUPFAM" id="SSF55961">
    <property type="entry name" value="Bet v1-like"/>
    <property type="match status" value="1"/>
</dbReference>
<sequence length="162" mass="18480">MSELHIEMPPDEPVIAFRRLVKAPPDLVFRLYTEPEHLRHWWGPRHLILTTCDIDLRVGGRYRLVQRAPDGEEFGFHGTYLAIERPHRLVKTFVYEGRPDNEATDTFTFEPVGDDTLVRCRTVHSSVAARNAHAQAGASPGLTASYQRQAEHLATFRKGPPR</sequence>
<dbReference type="HOGENOM" id="CLU_108923_6_3_11"/>
<dbReference type="KEGG" id="afs:AFR_28520"/>
<evidence type="ECO:0000313" key="4">
    <source>
        <dbReference type="Proteomes" id="UP000017746"/>
    </source>
</evidence>
<protein>
    <submittedName>
        <fullName evidence="3">Hsp90 ATPase activator family protein</fullName>
    </submittedName>
</protein>
<dbReference type="InterPro" id="IPR023393">
    <property type="entry name" value="START-like_dom_sf"/>
</dbReference>